<keyword evidence="6" id="KW-0378">Hydrolase</keyword>
<dbReference type="Gene3D" id="3.30.2390.20">
    <property type="entry name" value="Type VII secretion system EccB, repeat 1 domain"/>
    <property type="match status" value="1"/>
</dbReference>
<keyword evidence="8 11" id="KW-1133">Transmembrane helix</keyword>
<comment type="subcellular location">
    <subcellularLocation>
        <location evidence="1">Cell membrane</location>
        <topology evidence="1">Single-pass membrane protein</topology>
    </subcellularLocation>
</comment>
<dbReference type="NCBIfam" id="TIGR03919">
    <property type="entry name" value="T7SS_EccB"/>
    <property type="match status" value="1"/>
</dbReference>
<evidence type="ECO:0000313" key="12">
    <source>
        <dbReference type="EMBL" id="SDQ17639.1"/>
    </source>
</evidence>
<dbReference type="GO" id="GO:0005886">
    <property type="term" value="C:plasma membrane"/>
    <property type="evidence" value="ECO:0007669"/>
    <property type="project" value="UniProtKB-SubCell"/>
</dbReference>
<accession>A0A1H0YR61</accession>
<evidence type="ECO:0000256" key="6">
    <source>
        <dbReference type="ARBA" id="ARBA00022801"/>
    </source>
</evidence>
<feature type="compositionally biased region" description="Low complexity" evidence="10">
    <location>
        <begin position="374"/>
        <end position="384"/>
    </location>
</feature>
<dbReference type="GO" id="GO:0005524">
    <property type="term" value="F:ATP binding"/>
    <property type="evidence" value="ECO:0007669"/>
    <property type="project" value="UniProtKB-KW"/>
</dbReference>
<evidence type="ECO:0000256" key="8">
    <source>
        <dbReference type="ARBA" id="ARBA00022989"/>
    </source>
</evidence>
<feature type="transmembrane region" description="Helical" evidence="11">
    <location>
        <begin position="37"/>
        <end position="62"/>
    </location>
</feature>
<feature type="region of interest" description="Disordered" evidence="10">
    <location>
        <begin position="299"/>
        <end position="387"/>
    </location>
</feature>
<name>A0A1H0YR61_9ACTN</name>
<evidence type="ECO:0000313" key="13">
    <source>
        <dbReference type="Proteomes" id="UP000199301"/>
    </source>
</evidence>
<comment type="similarity">
    <text evidence="2">Belongs to the EccB family.</text>
</comment>
<keyword evidence="4 11" id="KW-0812">Transmembrane</keyword>
<evidence type="ECO:0000256" key="5">
    <source>
        <dbReference type="ARBA" id="ARBA00022741"/>
    </source>
</evidence>
<evidence type="ECO:0000256" key="3">
    <source>
        <dbReference type="ARBA" id="ARBA00022475"/>
    </source>
</evidence>
<feature type="compositionally biased region" description="Polar residues" evidence="10">
    <location>
        <begin position="459"/>
        <end position="477"/>
    </location>
</feature>
<evidence type="ECO:0000256" key="7">
    <source>
        <dbReference type="ARBA" id="ARBA00022840"/>
    </source>
</evidence>
<protein>
    <submittedName>
        <fullName evidence="12">Type VII secretion protein EccB</fullName>
    </submittedName>
</protein>
<keyword evidence="5" id="KW-0547">Nucleotide-binding</keyword>
<proteinExistence type="inferred from homology"/>
<feature type="region of interest" description="Disordered" evidence="10">
    <location>
        <begin position="113"/>
        <end position="142"/>
    </location>
</feature>
<keyword evidence="13" id="KW-1185">Reference proteome</keyword>
<feature type="compositionally biased region" description="Low complexity" evidence="10">
    <location>
        <begin position="317"/>
        <end position="328"/>
    </location>
</feature>
<dbReference type="Gene3D" id="2.40.50.910">
    <property type="entry name" value="Type VII secretion system EccB, repeat 3 domain"/>
    <property type="match status" value="1"/>
</dbReference>
<dbReference type="RefSeq" id="WP_092520904.1">
    <property type="nucleotide sequence ID" value="NZ_FNKO01000001.1"/>
</dbReference>
<dbReference type="PANTHER" id="PTHR40765">
    <property type="entry name" value="ESX-2 SECRETION SYSTEM ATPASE ECCB2"/>
    <property type="match status" value="1"/>
</dbReference>
<dbReference type="GO" id="GO:0016787">
    <property type="term" value="F:hydrolase activity"/>
    <property type="evidence" value="ECO:0007669"/>
    <property type="project" value="UniProtKB-KW"/>
</dbReference>
<dbReference type="Pfam" id="PF05108">
    <property type="entry name" value="T7SS_ESX1_EccB"/>
    <property type="match status" value="1"/>
</dbReference>
<feature type="compositionally biased region" description="Low complexity" evidence="10">
    <location>
        <begin position="121"/>
        <end position="135"/>
    </location>
</feature>
<evidence type="ECO:0000256" key="1">
    <source>
        <dbReference type="ARBA" id="ARBA00004162"/>
    </source>
</evidence>
<evidence type="ECO:0000256" key="9">
    <source>
        <dbReference type="ARBA" id="ARBA00023136"/>
    </source>
</evidence>
<keyword evidence="9 11" id="KW-0472">Membrane</keyword>
<keyword evidence="3" id="KW-1003">Cell membrane</keyword>
<feature type="region of interest" description="Disordered" evidence="10">
    <location>
        <begin position="453"/>
        <end position="477"/>
    </location>
</feature>
<organism evidence="12 13">
    <name type="scientific">Actinopolyspora saharensis</name>
    <dbReference type="NCBI Taxonomy" id="995062"/>
    <lineage>
        <taxon>Bacteria</taxon>
        <taxon>Bacillati</taxon>
        <taxon>Actinomycetota</taxon>
        <taxon>Actinomycetes</taxon>
        <taxon>Actinopolysporales</taxon>
        <taxon>Actinopolysporaceae</taxon>
        <taxon>Actinopolyspora</taxon>
    </lineage>
</organism>
<dbReference type="PANTHER" id="PTHR40765:SF2">
    <property type="entry name" value="ESX-2 SECRETION SYSTEM ATPASE ECCB2"/>
    <property type="match status" value="1"/>
</dbReference>
<dbReference type="AlphaFoldDB" id="A0A1H0YR61"/>
<evidence type="ECO:0000256" key="10">
    <source>
        <dbReference type="SAM" id="MobiDB-lite"/>
    </source>
</evidence>
<dbReference type="EMBL" id="FNKO01000001">
    <property type="protein sequence ID" value="SDQ17639.1"/>
    <property type="molecule type" value="Genomic_DNA"/>
</dbReference>
<gene>
    <name evidence="12" type="ORF">SAMN04489718_0623</name>
</gene>
<keyword evidence="7" id="KW-0067">ATP-binding</keyword>
<dbReference type="Proteomes" id="UP000199301">
    <property type="component" value="Unassembled WGS sequence"/>
</dbReference>
<reference evidence="13" key="1">
    <citation type="submission" date="2016-10" db="EMBL/GenBank/DDBJ databases">
        <authorList>
            <person name="Varghese N."/>
            <person name="Submissions S."/>
        </authorList>
    </citation>
    <scope>NUCLEOTIDE SEQUENCE [LARGE SCALE GENOMIC DNA]</scope>
    <source>
        <strain evidence="13">DSM 45459</strain>
    </source>
</reference>
<dbReference type="GO" id="GO:0005576">
    <property type="term" value="C:extracellular region"/>
    <property type="evidence" value="ECO:0007669"/>
    <property type="project" value="TreeGrafter"/>
</dbReference>
<evidence type="ECO:0000256" key="4">
    <source>
        <dbReference type="ARBA" id="ARBA00022692"/>
    </source>
</evidence>
<dbReference type="OrthoDB" id="3847604at2"/>
<dbReference type="InterPro" id="IPR044857">
    <property type="entry name" value="T7SS_EccB_R1"/>
</dbReference>
<dbReference type="STRING" id="995062.SAMN04489718_0623"/>
<dbReference type="InterPro" id="IPR007795">
    <property type="entry name" value="T7SS_EccB"/>
</dbReference>
<sequence length="477" mass="49407">MQSRRDQVQAYFFVVGRLVSALMRASPDDQTTPTRRFVMGTVIGTLLGALVVAGFGIVGLIFPGGKTSWQAEGTIVVEKETGARYLYLDGTLRPVLNYASALLARDEPGADPELVSRNSLRGTPRGTPIGIPGAPDSIPERENLSRSPWVVCARTTTNPSGKTVPITHLRVGSPAGHELGTDDGLVVATPDGTKYLLWQGSRLKLTGSSVTEALGYGDVTPFPVTTSWLNTLPSGPDLAAPEIPDAGGPAPAVAGRPATVGRIYEMRNPALEEKTSFYVMRSDGLSTLTPLVASLMLADPSTPDSKQPVEIGPEALSSTPISDTDTTPQGYPATPPTPEQISQDGGTRPCASFRVGSGQSSTPTLAVAPRDANSTGTTTPPESGETAERITIPSGRGVLARDLPAPGVAGGTNYLITGLGVKYPLATPDVAGVLGYERADPVPVPGALLSLLPSGPSLDPNTATVTRQPGTTGDSSP</sequence>
<evidence type="ECO:0000256" key="11">
    <source>
        <dbReference type="SAM" id="Phobius"/>
    </source>
</evidence>
<evidence type="ECO:0000256" key="2">
    <source>
        <dbReference type="ARBA" id="ARBA00008149"/>
    </source>
</evidence>
<dbReference type="InterPro" id="IPR042485">
    <property type="entry name" value="T7SS_EccB_R3"/>
</dbReference>